<dbReference type="EMBL" id="CP030053">
    <property type="protein sequence ID" value="QAU48580.1"/>
    <property type="molecule type" value="Genomic_DNA"/>
</dbReference>
<evidence type="ECO:0000259" key="2">
    <source>
        <dbReference type="Pfam" id="PF08327"/>
    </source>
</evidence>
<comment type="similarity">
    <text evidence="1">Belongs to the AHA1 family.</text>
</comment>
<feature type="domain" description="Activator of Hsp90 ATPase homologue 1/2-like C-terminal" evidence="2">
    <location>
        <begin position="16"/>
        <end position="152"/>
    </location>
</feature>
<gene>
    <name evidence="4" type="ORF">EAS56_29415</name>
    <name evidence="3" type="ORF">XH91_26665</name>
</gene>
<dbReference type="EMBL" id="RDQZ01000032">
    <property type="protein sequence ID" value="RXH08378.1"/>
    <property type="molecule type" value="Genomic_DNA"/>
</dbReference>
<sequence length="156" mass="17084">MDEPDRTHTSSRLISASSTRIYSACIQPGDLARWIAPRGAEAEIERFEPRHGGHFKIILSFGSDIGKSSARTDVVLGRFLKLVPDQRIVQAIDFVSDRPEFAGTMTMSWVFHPSGDKTLVSIVARDVPQGISKADHEAGMASTLENLAAFVETGDR</sequence>
<evidence type="ECO:0000313" key="3">
    <source>
        <dbReference type="EMBL" id="QAU48580.1"/>
    </source>
</evidence>
<evidence type="ECO:0000313" key="5">
    <source>
        <dbReference type="Proteomes" id="UP000288972"/>
    </source>
</evidence>
<dbReference type="InterPro" id="IPR013538">
    <property type="entry name" value="ASHA1/2-like_C"/>
</dbReference>
<dbReference type="Gene3D" id="3.30.530.20">
    <property type="match status" value="1"/>
</dbReference>
<dbReference type="KEGG" id="bgz:XH91_26665"/>
<evidence type="ECO:0000313" key="6">
    <source>
        <dbReference type="Proteomes" id="UP000290401"/>
    </source>
</evidence>
<name>A0AAE6CAJ0_9BRAD</name>
<protein>
    <submittedName>
        <fullName evidence="3">ATPase</fullName>
    </submittedName>
</protein>
<dbReference type="InterPro" id="IPR023393">
    <property type="entry name" value="START-like_dom_sf"/>
</dbReference>
<organism evidence="3 5">
    <name type="scientific">Bradyrhizobium guangzhouense</name>
    <dbReference type="NCBI Taxonomy" id="1325095"/>
    <lineage>
        <taxon>Bacteria</taxon>
        <taxon>Pseudomonadati</taxon>
        <taxon>Pseudomonadota</taxon>
        <taxon>Alphaproteobacteria</taxon>
        <taxon>Hyphomicrobiales</taxon>
        <taxon>Nitrobacteraceae</taxon>
        <taxon>Bradyrhizobium</taxon>
    </lineage>
</organism>
<dbReference type="Proteomes" id="UP000290401">
    <property type="component" value="Unassembled WGS sequence"/>
</dbReference>
<keyword evidence="6" id="KW-1185">Reference proteome</keyword>
<dbReference type="RefSeq" id="WP_128953342.1">
    <property type="nucleotide sequence ID" value="NZ_CP030053.1"/>
</dbReference>
<dbReference type="Pfam" id="PF08327">
    <property type="entry name" value="AHSA1"/>
    <property type="match status" value="1"/>
</dbReference>
<evidence type="ECO:0000313" key="4">
    <source>
        <dbReference type="EMBL" id="RXH08378.1"/>
    </source>
</evidence>
<dbReference type="Proteomes" id="UP000288972">
    <property type="component" value="Chromosome"/>
</dbReference>
<dbReference type="SUPFAM" id="SSF55961">
    <property type="entry name" value="Bet v1-like"/>
    <property type="match status" value="1"/>
</dbReference>
<proteinExistence type="inferred from homology"/>
<reference evidence="3 5" key="1">
    <citation type="submission" date="2018-06" db="EMBL/GenBank/DDBJ databases">
        <title>Comparative genomics of rhizobia nodulating Arachis hypogaea in China.</title>
        <authorList>
            <person name="Li Y."/>
        </authorList>
    </citation>
    <scope>NUCLEOTIDE SEQUENCE [LARGE SCALE GENOMIC DNA]</scope>
    <source>
        <strain evidence="3 5">CCBAU 51670</strain>
    </source>
</reference>
<accession>A0AAE6CAJ0</accession>
<evidence type="ECO:0000256" key="1">
    <source>
        <dbReference type="ARBA" id="ARBA00006817"/>
    </source>
</evidence>
<reference evidence="4 6" key="2">
    <citation type="submission" date="2018-10" db="EMBL/GenBank/DDBJ databases">
        <title>Bradyrhizobium sp. nov., effective nodules isolated from peanut in China.</title>
        <authorList>
            <person name="Li Y."/>
        </authorList>
    </citation>
    <scope>NUCLEOTIDE SEQUENCE [LARGE SCALE GENOMIC DNA]</scope>
    <source>
        <strain evidence="4 6">CCBAU 53426</strain>
    </source>
</reference>
<dbReference type="AlphaFoldDB" id="A0AAE6CAJ0"/>